<dbReference type="RefSeq" id="WP_071656134.1">
    <property type="nucleotide sequence ID" value="NZ_MLCF01000041.1"/>
</dbReference>
<reference evidence="3 4" key="1">
    <citation type="submission" date="2016-10" db="EMBL/GenBank/DDBJ databases">
        <title>Genome sequence of Streptomyces gilvigriseus MUSC 26.</title>
        <authorList>
            <person name="Lee L.-H."/>
            <person name="Ser H.-L."/>
        </authorList>
    </citation>
    <scope>NUCLEOTIDE SEQUENCE [LARGE SCALE GENOMIC DNA]</scope>
    <source>
        <strain evidence="3 4">MUSC 26</strain>
    </source>
</reference>
<dbReference type="Gene3D" id="3.40.50.12020">
    <property type="entry name" value="Uncharacterised protein family UPF0261, NN domain"/>
    <property type="match status" value="1"/>
</dbReference>
<protein>
    <submittedName>
        <fullName evidence="3">Uncharacterized protein</fullName>
    </submittedName>
</protein>
<dbReference type="InterPro" id="IPR056778">
    <property type="entry name" value="UPF0261_C"/>
</dbReference>
<dbReference type="STRING" id="1428644.BIV57_08665"/>
<dbReference type="Gene3D" id="3.40.50.12030">
    <property type="entry name" value="Uncharacterised protein family UPF0261, NC domain"/>
    <property type="match status" value="1"/>
</dbReference>
<keyword evidence="4" id="KW-1185">Reference proteome</keyword>
<accession>A0A1J7BGU8</accession>
<feature type="domain" description="UPF0261" evidence="1">
    <location>
        <begin position="14"/>
        <end position="193"/>
    </location>
</feature>
<evidence type="ECO:0000313" key="4">
    <source>
        <dbReference type="Proteomes" id="UP000243342"/>
    </source>
</evidence>
<evidence type="ECO:0000313" key="3">
    <source>
        <dbReference type="EMBL" id="OIV37915.1"/>
    </source>
</evidence>
<dbReference type="Proteomes" id="UP000243342">
    <property type="component" value="Unassembled WGS sequence"/>
</dbReference>
<dbReference type="Pfam" id="PF06792">
    <property type="entry name" value="UPF0261"/>
    <property type="match status" value="1"/>
</dbReference>
<dbReference type="EMBL" id="MLCF01000041">
    <property type="protein sequence ID" value="OIV37915.1"/>
    <property type="molecule type" value="Genomic_DNA"/>
</dbReference>
<sequence>MEGRQDAVPTRPLTVVLLGALDTRAAEIRWLRDRLHASGLDTVVMDVGVLGVPGMPVEVSRRRVAEEAGAALPALAWTRNRRAADAAMGTGAARLLVRIHDSGGLDGALAVGGRRGAALAARALAALPTGVPKMVVACGPDGIAAGAAADATRGADVVIVPSAVDPARPGTRGREATRVLSGAAAALAGMVRARGGLRPAAAGQRVPRAARPAVRPAVAVSSGVTVIACVTEARAALARRGAEAVSAPSGAVLEALVRQGAAAAVLDAATGDVAAEVLLGEGASASGRGPGRLTAAGERGLPRVVAPGGLDAAELGPAAELPRGLDGHLRYPLTPRLTLVRLRPAEAAEAGRLLGARVAAGSGRAAVFLPLGGVSALSTADGPFRDPAADRALFAGIRAALRGTGVEVVEMRTDVNHPAFGEAMAEKVVQLMERAPA</sequence>
<dbReference type="AlphaFoldDB" id="A0A1J7BGU8"/>
<dbReference type="InterPro" id="IPR044122">
    <property type="entry name" value="UPF0261_N"/>
</dbReference>
<evidence type="ECO:0000259" key="2">
    <source>
        <dbReference type="Pfam" id="PF23189"/>
    </source>
</evidence>
<feature type="domain" description="UPF0261" evidence="2">
    <location>
        <begin position="215"/>
        <end position="432"/>
    </location>
</feature>
<dbReference type="Pfam" id="PF23189">
    <property type="entry name" value="UPF0261_C"/>
    <property type="match status" value="1"/>
</dbReference>
<dbReference type="InterPro" id="IPR051353">
    <property type="entry name" value="Tobamovirus_resist_UPF0261"/>
</dbReference>
<dbReference type="PANTHER" id="PTHR31862">
    <property type="entry name" value="UPF0261 DOMAIN PROTEIN (AFU_ORTHOLOGUE AFUA_1G10120)"/>
    <property type="match status" value="1"/>
</dbReference>
<gene>
    <name evidence="3" type="ORF">BIV57_08665</name>
</gene>
<organism evidence="3 4">
    <name type="scientific">Mangrovactinospora gilvigrisea</name>
    <dbReference type="NCBI Taxonomy" id="1428644"/>
    <lineage>
        <taxon>Bacteria</taxon>
        <taxon>Bacillati</taxon>
        <taxon>Actinomycetota</taxon>
        <taxon>Actinomycetes</taxon>
        <taxon>Kitasatosporales</taxon>
        <taxon>Streptomycetaceae</taxon>
        <taxon>Mangrovactinospora</taxon>
    </lineage>
</organism>
<proteinExistence type="predicted"/>
<comment type="caution">
    <text evidence="3">The sequence shown here is derived from an EMBL/GenBank/DDBJ whole genome shotgun (WGS) entry which is preliminary data.</text>
</comment>
<dbReference type="PANTHER" id="PTHR31862:SF1">
    <property type="entry name" value="UPF0261 DOMAIN PROTEIN (AFU_ORTHOLOGUE AFUA_1G10120)"/>
    <property type="match status" value="1"/>
</dbReference>
<name>A0A1J7BGU8_9ACTN</name>
<evidence type="ECO:0000259" key="1">
    <source>
        <dbReference type="Pfam" id="PF06792"/>
    </source>
</evidence>